<protein>
    <recommendedName>
        <fullName evidence="5">Coiled-coil domain-containing protein 40</fullName>
    </recommendedName>
</protein>
<feature type="coiled-coil region" evidence="1">
    <location>
        <begin position="88"/>
        <end position="157"/>
    </location>
</feature>
<sequence length="958" mass="111011">MAANQLEIAMRNNALSPTTMVSADEAVEDPGELRESVNENAAQNSANNFSNGSDASEAELSELVVLDPDHPLMRRFQLSLKDMLNKHLDQSEVALREKDEEVRREKELHVNTGCELYNFQQELAKYQMQLEKKHAEYADKEEKCKAAQTKLAQLRESYQKSLKGLNDDTKTMHNMRDEVDAVCLRLFYLNNAKDEMAGDIMVLKRASEKATTDLSKFEEDKLRQDMLVDRIQTKVDQLKEDIALYEAQITAQESEMLNNQQLLHEVEAQIVGIALDRKHLAAQWNTSLLGLQRRNEAYAALMKAFNDLKERLLVLENEQVAYRRSISKEQETHEQLTVLVNKNEADINSLKKQIAQVQSKHEADKHSYSTYQRMLQETERHLAQAQSEYSACQSEVESMRKQIEKEALKRSELEAKISQELRDRLTAKKAMDYVKKLTVNVKDQSRELVSQIAQLENQIAHYELCTASKKAENARLKEVEDEIEHEIEEKNNLISKLEAEIHHASIMVERKQGGIDILNKKLERLLHEQGGQEVGPLEALINNLSKAIAQKQEEIGELEQQWLKEQNELVQHVNEREGLVKTMSRLNKQLSILAQKKLRVDNEIAIQERERAELQRELKHLQYDTQRLNFLIAKEKTTGHNLTRENMLAETDFVRALREKEVEAVELQAKVDGLNKEREDMLNELVEVERTIMLWEKKVQLCDETRRAVDCDLGQGEMNVMRHEIHRMEVRKNSLIQQQEKLLQALERSVSKRDLIVMQADTQKNQKTKAKMRITAQRQVEDLKKRVKTTKQLTKNCSEELGEMEKQLADIEKLSEEKKTQLESEQRNVDQLAEELQSFADQKQKNLFEIQMKQHETIYWEQVREGRYRRLCPSYTSAEAEYSRQLGKVRSLLMVVDKLETEYPQVKRDMVPVRSLLERRLQAEAEKAEAQTTVTPVARPVRLVKSGEGTRSPPPEGI</sequence>
<dbReference type="AlphaFoldDB" id="A0AAV2TJ87"/>
<dbReference type="GO" id="GO:0005737">
    <property type="term" value="C:cytoplasm"/>
    <property type="evidence" value="ECO:0007669"/>
    <property type="project" value="TreeGrafter"/>
</dbReference>
<dbReference type="Proteomes" id="UP001497525">
    <property type="component" value="Unassembled WGS sequence"/>
</dbReference>
<feature type="coiled-coil region" evidence="1">
    <location>
        <begin position="537"/>
        <end position="568"/>
    </location>
</feature>
<feature type="coiled-coil region" evidence="1">
    <location>
        <begin position="595"/>
        <end position="624"/>
    </location>
</feature>
<feature type="region of interest" description="Disordered" evidence="2">
    <location>
        <begin position="26"/>
        <end position="54"/>
    </location>
</feature>
<dbReference type="EMBL" id="CAXLJL010000290">
    <property type="protein sequence ID" value="CAL5136229.1"/>
    <property type="molecule type" value="Genomic_DNA"/>
</dbReference>
<dbReference type="GO" id="GO:0035082">
    <property type="term" value="P:axoneme assembly"/>
    <property type="evidence" value="ECO:0007669"/>
    <property type="project" value="InterPro"/>
</dbReference>
<feature type="coiled-coil region" evidence="1">
    <location>
        <begin position="228"/>
        <end position="255"/>
    </location>
</feature>
<evidence type="ECO:0000313" key="4">
    <source>
        <dbReference type="Proteomes" id="UP001497525"/>
    </source>
</evidence>
<dbReference type="PANTHER" id="PTHR16275">
    <property type="entry name" value="COILED-COIL DOMAIN-CONTAINING PROTEIN 40"/>
    <property type="match status" value="1"/>
</dbReference>
<dbReference type="Gene3D" id="1.10.287.1490">
    <property type="match status" value="1"/>
</dbReference>
<name>A0AAV2TJ87_CALDB</name>
<evidence type="ECO:0000256" key="2">
    <source>
        <dbReference type="SAM" id="MobiDB-lite"/>
    </source>
</evidence>
<gene>
    <name evidence="3" type="ORF">CDAUBV1_LOCUS10299</name>
</gene>
<evidence type="ECO:0000256" key="1">
    <source>
        <dbReference type="SAM" id="Coils"/>
    </source>
</evidence>
<accession>A0AAV2TJ87</accession>
<dbReference type="PANTHER" id="PTHR16275:SF8">
    <property type="entry name" value="COILED-COIL DOMAIN-CONTAINING PROTEIN 40"/>
    <property type="match status" value="1"/>
</dbReference>
<organism evidence="3 4">
    <name type="scientific">Calicophoron daubneyi</name>
    <name type="common">Rumen fluke</name>
    <name type="synonym">Paramphistomum daubneyi</name>
    <dbReference type="NCBI Taxonomy" id="300641"/>
    <lineage>
        <taxon>Eukaryota</taxon>
        <taxon>Metazoa</taxon>
        <taxon>Spiralia</taxon>
        <taxon>Lophotrochozoa</taxon>
        <taxon>Platyhelminthes</taxon>
        <taxon>Trematoda</taxon>
        <taxon>Digenea</taxon>
        <taxon>Plagiorchiida</taxon>
        <taxon>Pronocephalata</taxon>
        <taxon>Paramphistomoidea</taxon>
        <taxon>Paramphistomidae</taxon>
        <taxon>Calicophoron</taxon>
    </lineage>
</organism>
<dbReference type="InterPro" id="IPR037386">
    <property type="entry name" value="CCDC40"/>
</dbReference>
<feature type="region of interest" description="Disordered" evidence="2">
    <location>
        <begin position="927"/>
        <end position="958"/>
    </location>
</feature>
<dbReference type="Pfam" id="PF08647">
    <property type="entry name" value="BRE1"/>
    <property type="match status" value="1"/>
</dbReference>
<proteinExistence type="predicted"/>
<evidence type="ECO:0000313" key="3">
    <source>
        <dbReference type="EMBL" id="CAL5136229.1"/>
    </source>
</evidence>
<evidence type="ECO:0008006" key="5">
    <source>
        <dbReference type="Google" id="ProtNLM"/>
    </source>
</evidence>
<feature type="coiled-coil region" evidence="1">
    <location>
        <begin position="298"/>
        <end position="507"/>
    </location>
</feature>
<feature type="coiled-coil region" evidence="1">
    <location>
        <begin position="773"/>
        <end position="842"/>
    </location>
</feature>
<reference evidence="3" key="1">
    <citation type="submission" date="2024-06" db="EMBL/GenBank/DDBJ databases">
        <authorList>
            <person name="Liu X."/>
            <person name="Lenzi L."/>
            <person name="Haldenby T S."/>
            <person name="Uol C."/>
        </authorList>
    </citation>
    <scope>NUCLEOTIDE SEQUENCE</scope>
</reference>
<feature type="coiled-coil region" evidence="1">
    <location>
        <begin position="657"/>
        <end position="698"/>
    </location>
</feature>
<keyword evidence="1" id="KW-0175">Coiled coil</keyword>
<comment type="caution">
    <text evidence="3">The sequence shown here is derived from an EMBL/GenBank/DDBJ whole genome shotgun (WGS) entry which is preliminary data.</text>
</comment>
<feature type="compositionally biased region" description="Low complexity" evidence="2">
    <location>
        <begin position="38"/>
        <end position="53"/>
    </location>
</feature>